<comment type="catalytic activity">
    <reaction evidence="7">
        <text>a CDP-1,2-diacyl-sn-glycerol + sn-glycerol 3-phosphate = a 1,2-diacyl-sn-glycero-3-phospho-(1'-sn-glycero-3'-phosphate) + CMP + H(+)</text>
        <dbReference type="Rhea" id="RHEA:12593"/>
        <dbReference type="ChEBI" id="CHEBI:15378"/>
        <dbReference type="ChEBI" id="CHEBI:57597"/>
        <dbReference type="ChEBI" id="CHEBI:58332"/>
        <dbReference type="ChEBI" id="CHEBI:60110"/>
        <dbReference type="ChEBI" id="CHEBI:60377"/>
        <dbReference type="EC" id="2.7.8.5"/>
    </reaction>
</comment>
<sequence length="574" mass="63977">MFARRWILSQACRIPHAGTRSSGARAIHRFSPLIRDFVGTLRKQQPCFAVSPERIQILTEPAQFYTKLLSMIETAERRIFISSLYIGSEELELIEALRLALQRSANLEVVLQLDLNRSTRPGKSSTAHILLPLLREFPERVHVSLFRSPKLSGIMARFVPPRFNEGWGTWHAKIYGADNDVLISGANLNKSYFTDRRDRYIHFTSQPDLADYCSSFLRVVSSFSFSLLPQQPPESVARYSYHHDDYTLAWPKANTHPHHIQELAEATFKSFHKSYTDTQSINTQNKTESGGERASNANNVLLFPLIQAGQFNVREEEFSLSNLFRHLLAAASGSAKQSESRRRPLVDLTSGYFSLYKPYRDLILSGDAFDCRIVAASPKANGFYGSSGISGRIPEGYTYLEQQFIKEVGKAGRNWIGSPGPPVSSEGPKNSDGGEYGSGILLSEWQKEGWTYHAKGIWLSPSPACPPVLTLFGSTNLNSRSAHLDTELSFFMALPSSEPSDCANQSPRPASADQNSAVDTRRPSVYADSSCAALRMQLEKEIAGLRAHARPWEGAKRRVRLGTKAIVKLVGGML</sequence>
<keyword evidence="5 7" id="KW-0594">Phospholipid biosynthesis</keyword>
<keyword evidence="7" id="KW-0067">ATP-binding</keyword>
<name>A0ABR3ITC6_9AGAR</name>
<comment type="similarity">
    <text evidence="7">Belongs to the CDP-alcohol phosphatidyltransferase class-II family.</text>
</comment>
<dbReference type="PANTHER" id="PTHR12586">
    <property type="entry name" value="CDP-DIACYLGLYCEROL--SERINE O-PHOSPHATIDYLTRANSFERASE"/>
    <property type="match status" value="1"/>
</dbReference>
<evidence type="ECO:0000313" key="9">
    <source>
        <dbReference type="EMBL" id="KAL0946470.1"/>
    </source>
</evidence>
<dbReference type="Proteomes" id="UP001556367">
    <property type="component" value="Unassembled WGS sequence"/>
</dbReference>
<comment type="pathway">
    <text evidence="7">Phospholipid metabolism; phosphatidylglycerol biosynthesis; phosphatidylglycerol from CDP-diacylglycerol: step 1/2.</text>
</comment>
<dbReference type="CDD" id="cd09135">
    <property type="entry name" value="PLDc_PGS1_euk_1"/>
    <property type="match status" value="1"/>
</dbReference>
<evidence type="ECO:0000256" key="5">
    <source>
        <dbReference type="ARBA" id="ARBA00023209"/>
    </source>
</evidence>
<dbReference type="PANTHER" id="PTHR12586:SF1">
    <property type="entry name" value="CDP-DIACYLGLYCEROL--GLYCEROL-3-PHOSPHATE 3-PHOSPHATIDYLTRANSFERASE, MITOCHONDRIAL"/>
    <property type="match status" value="1"/>
</dbReference>
<reference evidence="10" key="1">
    <citation type="submission" date="2024-06" db="EMBL/GenBank/DDBJ databases">
        <title>Multi-omics analyses provide insights into the biosynthesis of the anticancer antibiotic pleurotin in Hohenbuehelia grisea.</title>
        <authorList>
            <person name="Weaver J.A."/>
            <person name="Alberti F."/>
        </authorList>
    </citation>
    <scope>NUCLEOTIDE SEQUENCE [LARGE SCALE GENOMIC DNA]</scope>
    <source>
        <strain evidence="10">T-177</strain>
    </source>
</reference>
<evidence type="ECO:0000256" key="6">
    <source>
        <dbReference type="ARBA" id="ARBA00023264"/>
    </source>
</evidence>
<dbReference type="SUPFAM" id="SSF56024">
    <property type="entry name" value="Phospholipase D/nuclease"/>
    <property type="match status" value="1"/>
</dbReference>
<dbReference type="InterPro" id="IPR016270">
    <property type="entry name" value="PGS1"/>
</dbReference>
<evidence type="ECO:0000256" key="4">
    <source>
        <dbReference type="ARBA" id="ARBA00023098"/>
    </source>
</evidence>
<keyword evidence="1 7" id="KW-0444">Lipid biosynthesis</keyword>
<dbReference type="CDD" id="cd09137">
    <property type="entry name" value="PLDc_PGS1_euk_2"/>
    <property type="match status" value="1"/>
</dbReference>
<evidence type="ECO:0000256" key="3">
    <source>
        <dbReference type="ARBA" id="ARBA00022737"/>
    </source>
</evidence>
<organism evidence="9 10">
    <name type="scientific">Hohenbuehelia grisea</name>
    <dbReference type="NCBI Taxonomy" id="104357"/>
    <lineage>
        <taxon>Eukaryota</taxon>
        <taxon>Fungi</taxon>
        <taxon>Dikarya</taxon>
        <taxon>Basidiomycota</taxon>
        <taxon>Agaricomycotina</taxon>
        <taxon>Agaricomycetes</taxon>
        <taxon>Agaricomycetidae</taxon>
        <taxon>Agaricales</taxon>
        <taxon>Pleurotineae</taxon>
        <taxon>Pleurotaceae</taxon>
        <taxon>Hohenbuehelia</taxon>
    </lineage>
</organism>
<accession>A0ABR3ITC6</accession>
<evidence type="ECO:0000256" key="8">
    <source>
        <dbReference type="SAM" id="MobiDB-lite"/>
    </source>
</evidence>
<comment type="caution">
    <text evidence="9">The sequence shown here is derived from an EMBL/GenBank/DDBJ whole genome shotgun (WGS) entry which is preliminary data.</text>
</comment>
<evidence type="ECO:0000256" key="1">
    <source>
        <dbReference type="ARBA" id="ARBA00022516"/>
    </source>
</evidence>
<evidence type="ECO:0000256" key="7">
    <source>
        <dbReference type="RuleBase" id="RU365024"/>
    </source>
</evidence>
<keyword evidence="3" id="KW-0677">Repeat</keyword>
<dbReference type="EMBL" id="JASNQZ010000015">
    <property type="protein sequence ID" value="KAL0946470.1"/>
    <property type="molecule type" value="Genomic_DNA"/>
</dbReference>
<evidence type="ECO:0000313" key="10">
    <source>
        <dbReference type="Proteomes" id="UP001556367"/>
    </source>
</evidence>
<keyword evidence="7" id="KW-0547">Nucleotide-binding</keyword>
<protein>
    <recommendedName>
        <fullName evidence="7">CDP-diacylglycerol--glycerol-3-phosphate 3-phosphatidyltransferase</fullName>
        <ecNumber evidence="7">2.7.8.5</ecNumber>
    </recommendedName>
</protein>
<proteinExistence type="inferred from homology"/>
<keyword evidence="10" id="KW-1185">Reference proteome</keyword>
<dbReference type="Gene3D" id="3.30.870.10">
    <property type="entry name" value="Endonuclease Chain A"/>
    <property type="match status" value="2"/>
</dbReference>
<keyword evidence="6 7" id="KW-1208">Phospholipid metabolism</keyword>
<keyword evidence="4 7" id="KW-0443">Lipid metabolism</keyword>
<evidence type="ECO:0000256" key="2">
    <source>
        <dbReference type="ARBA" id="ARBA00022679"/>
    </source>
</evidence>
<keyword evidence="7" id="KW-0496">Mitochondrion</keyword>
<gene>
    <name evidence="9" type="ORF">HGRIS_012689</name>
</gene>
<comment type="subcellular location">
    <subcellularLocation>
        <location evidence="7">Mitochondrion</location>
    </subcellularLocation>
</comment>
<keyword evidence="2 7" id="KW-0808">Transferase</keyword>
<feature type="compositionally biased region" description="Polar residues" evidence="8">
    <location>
        <begin position="499"/>
        <end position="518"/>
    </location>
</feature>
<feature type="region of interest" description="Disordered" evidence="8">
    <location>
        <begin position="499"/>
        <end position="523"/>
    </location>
</feature>
<comment type="function">
    <text evidence="7">Functions in the biosynthesis of the anionic phospholipids phosphatidylglycerol and cardiolipin.</text>
</comment>
<dbReference type="EC" id="2.7.8.5" evidence="7"/>
<feature type="region of interest" description="Disordered" evidence="8">
    <location>
        <begin position="416"/>
        <end position="437"/>
    </location>
</feature>